<reference evidence="4 5" key="1">
    <citation type="submission" date="2020-06" db="EMBL/GenBank/DDBJ databases">
        <authorList>
            <person name="Hwang Y.J."/>
        </authorList>
    </citation>
    <scope>NUCLEOTIDE SEQUENCE [LARGE SCALE GENOMIC DNA]</scope>
    <source>
        <strain evidence="4 5">KUDC8001</strain>
    </source>
</reference>
<dbReference type="PROSITE" id="PS01124">
    <property type="entry name" value="HTH_ARAC_FAMILY_2"/>
    <property type="match status" value="1"/>
</dbReference>
<dbReference type="GO" id="GO:0003700">
    <property type="term" value="F:DNA-binding transcription factor activity"/>
    <property type="evidence" value="ECO:0007669"/>
    <property type="project" value="InterPro"/>
</dbReference>
<dbReference type="RefSeq" id="WP_182412108.1">
    <property type="nucleotide sequence ID" value="NZ_CP055153.1"/>
</dbReference>
<dbReference type="Gene3D" id="1.10.10.60">
    <property type="entry name" value="Homeodomain-like"/>
    <property type="match status" value="1"/>
</dbReference>
<keyword evidence="5" id="KW-1185">Reference proteome</keyword>
<name>A0A7L7L9Z3_9BACT</name>
<evidence type="ECO:0000313" key="5">
    <source>
        <dbReference type="Proteomes" id="UP000514509"/>
    </source>
</evidence>
<feature type="domain" description="HTH araC/xylS-type" evidence="3">
    <location>
        <begin position="1"/>
        <end position="36"/>
    </location>
</feature>
<evidence type="ECO:0000256" key="1">
    <source>
        <dbReference type="ARBA" id="ARBA00023015"/>
    </source>
</evidence>
<proteinExistence type="predicted"/>
<protein>
    <submittedName>
        <fullName evidence="4">AraC family transcriptional regulator</fullName>
    </submittedName>
</protein>
<dbReference type="KEGG" id="add:HUW48_17140"/>
<evidence type="ECO:0000256" key="2">
    <source>
        <dbReference type="ARBA" id="ARBA00023163"/>
    </source>
</evidence>
<organism evidence="4 5">
    <name type="scientific">Adhaeribacter radiodurans</name>
    <dbReference type="NCBI Taxonomy" id="2745197"/>
    <lineage>
        <taxon>Bacteria</taxon>
        <taxon>Pseudomonadati</taxon>
        <taxon>Bacteroidota</taxon>
        <taxon>Cytophagia</taxon>
        <taxon>Cytophagales</taxon>
        <taxon>Hymenobacteraceae</taxon>
        <taxon>Adhaeribacter</taxon>
    </lineage>
</organism>
<dbReference type="InterPro" id="IPR018060">
    <property type="entry name" value="HTH_AraC"/>
</dbReference>
<evidence type="ECO:0000259" key="3">
    <source>
        <dbReference type="PROSITE" id="PS01124"/>
    </source>
</evidence>
<keyword evidence="1" id="KW-0805">Transcription regulation</keyword>
<dbReference type="Proteomes" id="UP000514509">
    <property type="component" value="Chromosome"/>
</dbReference>
<gene>
    <name evidence="4" type="ORF">HUW48_17140</name>
</gene>
<dbReference type="EMBL" id="CP055153">
    <property type="protein sequence ID" value="QMU29648.1"/>
    <property type="molecule type" value="Genomic_DNA"/>
</dbReference>
<accession>A0A7L7L9Z3</accession>
<sequence length="36" mass="4025">MQTAAKLLQNNILNISEVADFVGYSHISHFSTAFKK</sequence>
<keyword evidence="2" id="KW-0804">Transcription</keyword>
<dbReference type="InterPro" id="IPR009057">
    <property type="entry name" value="Homeodomain-like_sf"/>
</dbReference>
<dbReference type="GO" id="GO:0043565">
    <property type="term" value="F:sequence-specific DNA binding"/>
    <property type="evidence" value="ECO:0007669"/>
    <property type="project" value="InterPro"/>
</dbReference>
<evidence type="ECO:0000313" key="4">
    <source>
        <dbReference type="EMBL" id="QMU29648.1"/>
    </source>
</evidence>
<dbReference type="SUPFAM" id="SSF46689">
    <property type="entry name" value="Homeodomain-like"/>
    <property type="match status" value="1"/>
</dbReference>
<dbReference type="AlphaFoldDB" id="A0A7L7L9Z3"/>
<reference evidence="4 5" key="2">
    <citation type="submission" date="2020-08" db="EMBL/GenBank/DDBJ databases">
        <title>Adhaeribacter dokdonensis sp. nov., isolated from the rhizosphere of Elymus tsukushiensis, a plant native to the Dokdo Islands, Republic of Korea.</title>
        <authorList>
            <person name="Ghim S.Y."/>
        </authorList>
    </citation>
    <scope>NUCLEOTIDE SEQUENCE [LARGE SCALE GENOMIC DNA]</scope>
    <source>
        <strain evidence="4 5">KUDC8001</strain>
    </source>
</reference>